<sequence>MRKIMVTALSAVLLLALGPTAARAAATTEIEVFWTTLVARGAAVDVNFGITCPADVDGAVTVAITQTRDDGLIASGTTTEDFSCRNGGILNISRVTASVLGAPFERGRARLTMLVTGAAPISQNVRLQN</sequence>
<organism evidence="2 3">
    <name type="scientific">Paractinoplanes pyxinae</name>
    <dbReference type="NCBI Taxonomy" id="2997416"/>
    <lineage>
        <taxon>Bacteria</taxon>
        <taxon>Bacillati</taxon>
        <taxon>Actinomycetota</taxon>
        <taxon>Actinomycetes</taxon>
        <taxon>Micromonosporales</taxon>
        <taxon>Micromonosporaceae</taxon>
        <taxon>Paractinoplanes</taxon>
    </lineage>
</organism>
<keyword evidence="3" id="KW-1185">Reference proteome</keyword>
<dbReference type="Proteomes" id="UP001151002">
    <property type="component" value="Unassembled WGS sequence"/>
</dbReference>
<proteinExistence type="predicted"/>
<dbReference type="RefSeq" id="WP_267566769.1">
    <property type="nucleotide sequence ID" value="NZ_JAPNTZ010000011.1"/>
</dbReference>
<evidence type="ECO:0000313" key="2">
    <source>
        <dbReference type="EMBL" id="MCY1142325.1"/>
    </source>
</evidence>
<accession>A0ABT4B738</accession>
<evidence type="ECO:0000313" key="3">
    <source>
        <dbReference type="Proteomes" id="UP001151002"/>
    </source>
</evidence>
<dbReference type="EMBL" id="JAPNTZ010000011">
    <property type="protein sequence ID" value="MCY1142325.1"/>
    <property type="molecule type" value="Genomic_DNA"/>
</dbReference>
<name>A0ABT4B738_9ACTN</name>
<comment type="caution">
    <text evidence="2">The sequence shown here is derived from an EMBL/GenBank/DDBJ whole genome shotgun (WGS) entry which is preliminary data.</text>
</comment>
<gene>
    <name evidence="2" type="ORF">OWR29_30380</name>
</gene>
<reference evidence="2" key="1">
    <citation type="submission" date="2022-11" db="EMBL/GenBank/DDBJ databases">
        <authorList>
            <person name="Somphong A."/>
            <person name="Phongsopitanun W."/>
        </authorList>
    </citation>
    <scope>NUCLEOTIDE SEQUENCE</scope>
    <source>
        <strain evidence="2">Pm04-4</strain>
    </source>
</reference>
<feature type="chain" id="PRO_5045171121" evidence="1">
    <location>
        <begin position="25"/>
        <end position="129"/>
    </location>
</feature>
<protein>
    <submittedName>
        <fullName evidence="2">Uncharacterized protein</fullName>
    </submittedName>
</protein>
<feature type="signal peptide" evidence="1">
    <location>
        <begin position="1"/>
        <end position="24"/>
    </location>
</feature>
<evidence type="ECO:0000256" key="1">
    <source>
        <dbReference type="SAM" id="SignalP"/>
    </source>
</evidence>
<keyword evidence="1" id="KW-0732">Signal</keyword>